<evidence type="ECO:0000313" key="3">
    <source>
        <dbReference type="Proteomes" id="UP001324427"/>
    </source>
</evidence>
<proteinExistence type="predicted"/>
<gene>
    <name evidence="2" type="ORF">LTR36_009198</name>
</gene>
<keyword evidence="3" id="KW-1185">Reference proteome</keyword>
<dbReference type="AlphaFoldDB" id="A0AAV9J629"/>
<feature type="region of interest" description="Disordered" evidence="1">
    <location>
        <begin position="342"/>
        <end position="368"/>
    </location>
</feature>
<reference evidence="2 3" key="1">
    <citation type="submission" date="2021-11" db="EMBL/GenBank/DDBJ databases">
        <title>Black yeast isolated from Biological Soil Crust.</title>
        <authorList>
            <person name="Kurbessoian T."/>
        </authorList>
    </citation>
    <scope>NUCLEOTIDE SEQUENCE [LARGE SCALE GENOMIC DNA]</scope>
    <source>
        <strain evidence="2 3">CCFEE 5522</strain>
    </source>
</reference>
<evidence type="ECO:0000256" key="1">
    <source>
        <dbReference type="SAM" id="MobiDB-lite"/>
    </source>
</evidence>
<dbReference type="Proteomes" id="UP001324427">
    <property type="component" value="Unassembled WGS sequence"/>
</dbReference>
<dbReference type="EMBL" id="JAVFHQ010000067">
    <property type="protein sequence ID" value="KAK4540452.1"/>
    <property type="molecule type" value="Genomic_DNA"/>
</dbReference>
<feature type="region of interest" description="Disordered" evidence="1">
    <location>
        <begin position="385"/>
        <end position="408"/>
    </location>
</feature>
<accession>A0AAV9J629</accession>
<protein>
    <submittedName>
        <fullName evidence="2">Uncharacterized protein</fullName>
    </submittedName>
</protein>
<comment type="caution">
    <text evidence="2">The sequence shown here is derived from an EMBL/GenBank/DDBJ whole genome shotgun (WGS) entry which is preliminary data.</text>
</comment>
<organism evidence="2 3">
    <name type="scientific">Oleoguttula mirabilis</name>
    <dbReference type="NCBI Taxonomy" id="1507867"/>
    <lineage>
        <taxon>Eukaryota</taxon>
        <taxon>Fungi</taxon>
        <taxon>Dikarya</taxon>
        <taxon>Ascomycota</taxon>
        <taxon>Pezizomycotina</taxon>
        <taxon>Dothideomycetes</taxon>
        <taxon>Dothideomycetidae</taxon>
        <taxon>Mycosphaerellales</taxon>
        <taxon>Teratosphaeriaceae</taxon>
        <taxon>Oleoguttula</taxon>
    </lineage>
</organism>
<evidence type="ECO:0000313" key="2">
    <source>
        <dbReference type="EMBL" id="KAK4540452.1"/>
    </source>
</evidence>
<sequence>MVSAAAALTALSPTTATKIAKAIKGLQDARTVRRQRLDSITTLKVDVRAQVDEVLLVLALLGEVLLPLGAFDNNYYPQTLDEVEACLVRGGHDLIPTAFAELDAELQYAVTAGMSFCSAFAPMPVYRGFGAAVLGDWSWGCPDTEKLLKKMKAKDSTLSGFLGRNKDPQPNRPVLLAFDQVVQMLQVKQVAFLSVKPVISGFAEQQPRYDERSVRKFRRELNLQIDWTKKVENLGHPAPTGIRTTTWAIPFATWTSPFSCEHQKSRDAWETIMANQMDPGRLLHAFVCRGNLNMSEGQLLILAPAVPTIPMPEPPAAPPLSILAPKPPSTPTTILPYHTSPEHEAHQTLASTEPPPAPDDDGGPVELPAGLDALDLADSPNPVRVEKPPADAQSTTLTKTVDNGSKYDNDITEVTNAVEMPAETSDETYLQLLERVAHGELSPQALLHMLQAGNTAQELEATPLAI</sequence>
<feature type="compositionally biased region" description="Polar residues" evidence="1">
    <location>
        <begin position="392"/>
        <end position="403"/>
    </location>
</feature>
<name>A0AAV9J629_9PEZI</name>